<reference evidence="4 5" key="1">
    <citation type="submission" date="2024-02" db="EMBL/GenBank/DDBJ databases">
        <title>De novo assembly and annotation of 12 fungi associated with fruit tree decline syndrome in Ontario, Canada.</title>
        <authorList>
            <person name="Sulman M."/>
            <person name="Ellouze W."/>
            <person name="Ilyukhin E."/>
        </authorList>
    </citation>
    <scope>NUCLEOTIDE SEQUENCE [LARGE SCALE GENOMIC DNA]</scope>
    <source>
        <strain evidence="4 5">M1-105</strain>
    </source>
</reference>
<dbReference type="PANTHER" id="PTHR45632">
    <property type="entry name" value="LD33804P"/>
    <property type="match status" value="1"/>
</dbReference>
<name>A0ABR3SK77_9PEZI</name>
<dbReference type="Gene3D" id="2.120.10.80">
    <property type="entry name" value="Kelch-type beta propeller"/>
    <property type="match status" value="2"/>
</dbReference>
<dbReference type="PROSITE" id="PS50035">
    <property type="entry name" value="PLD"/>
    <property type="match status" value="1"/>
</dbReference>
<gene>
    <name evidence="4" type="ORF">SLS56_008693</name>
</gene>
<dbReference type="EMBL" id="JAJVDC020000133">
    <property type="protein sequence ID" value="KAL1622582.1"/>
    <property type="molecule type" value="Genomic_DNA"/>
</dbReference>
<organism evidence="4 5">
    <name type="scientific">Neofusicoccum ribis</name>
    <dbReference type="NCBI Taxonomy" id="45134"/>
    <lineage>
        <taxon>Eukaryota</taxon>
        <taxon>Fungi</taxon>
        <taxon>Dikarya</taxon>
        <taxon>Ascomycota</taxon>
        <taxon>Pezizomycotina</taxon>
        <taxon>Dothideomycetes</taxon>
        <taxon>Dothideomycetes incertae sedis</taxon>
        <taxon>Botryosphaeriales</taxon>
        <taxon>Botryosphaeriaceae</taxon>
        <taxon>Neofusicoccum</taxon>
    </lineage>
</organism>
<sequence>MGYELLSLADMPEGGRQEHAAVYLPPDTIAIVGGITPNASAKVAPFSSTDLVQLYSITDDTWRTVAPLPKRLNHPNVAAANGKIYVFGGFDDGGEERERMLAVPDSWVYDPATDAWSLIPPLQVARAQAALAEFDGKIFVAGGFTELILNDQVPLPATLDHVSVFDTDTLTWVTDSIPEKAKHLPEPRDHARAAVVDEKMYVIGGFNFGGFNQTDTVFVLDFQNLEAGWETRSARMPTPRATFASGVIGKKIYTIGGEGNSTAQSVIPIGLFDEVEVYDVDSNTWTQLSPLCTPRQAPGVGVDGKVYIPGGTDTPPAGPMSALDLFLP</sequence>
<keyword evidence="2" id="KW-0677">Repeat</keyword>
<keyword evidence="1" id="KW-0880">Kelch repeat</keyword>
<dbReference type="Pfam" id="PF24681">
    <property type="entry name" value="Kelch_KLHDC2_KLHL20_DRC7"/>
    <property type="match status" value="1"/>
</dbReference>
<dbReference type="SUPFAM" id="SSF50965">
    <property type="entry name" value="Galactose oxidase, central domain"/>
    <property type="match status" value="1"/>
</dbReference>
<feature type="domain" description="PLD phosphodiesterase" evidence="3">
    <location>
        <begin position="185"/>
        <end position="212"/>
    </location>
</feature>
<protein>
    <recommendedName>
        <fullName evidence="3">PLD phosphodiesterase domain-containing protein</fullName>
    </recommendedName>
</protein>
<evidence type="ECO:0000313" key="5">
    <source>
        <dbReference type="Proteomes" id="UP001521116"/>
    </source>
</evidence>
<dbReference type="SMART" id="SM00612">
    <property type="entry name" value="Kelch"/>
    <property type="match status" value="5"/>
</dbReference>
<dbReference type="Pfam" id="PF01344">
    <property type="entry name" value="Kelch_1"/>
    <property type="match status" value="1"/>
</dbReference>
<keyword evidence="5" id="KW-1185">Reference proteome</keyword>
<dbReference type="InterPro" id="IPR001736">
    <property type="entry name" value="PLipase_D/transphosphatidylase"/>
</dbReference>
<dbReference type="Proteomes" id="UP001521116">
    <property type="component" value="Unassembled WGS sequence"/>
</dbReference>
<dbReference type="InterPro" id="IPR006652">
    <property type="entry name" value="Kelch_1"/>
</dbReference>
<evidence type="ECO:0000256" key="1">
    <source>
        <dbReference type="ARBA" id="ARBA00022441"/>
    </source>
</evidence>
<accession>A0ABR3SK77</accession>
<dbReference type="InterPro" id="IPR011043">
    <property type="entry name" value="Gal_Oxase/kelch_b-propeller"/>
</dbReference>
<dbReference type="InterPro" id="IPR015915">
    <property type="entry name" value="Kelch-typ_b-propeller"/>
</dbReference>
<comment type="caution">
    <text evidence="4">The sequence shown here is derived from an EMBL/GenBank/DDBJ whole genome shotgun (WGS) entry which is preliminary data.</text>
</comment>
<evidence type="ECO:0000259" key="3">
    <source>
        <dbReference type="PROSITE" id="PS50035"/>
    </source>
</evidence>
<evidence type="ECO:0000256" key="2">
    <source>
        <dbReference type="ARBA" id="ARBA00022737"/>
    </source>
</evidence>
<evidence type="ECO:0000313" key="4">
    <source>
        <dbReference type="EMBL" id="KAL1622582.1"/>
    </source>
</evidence>
<proteinExistence type="predicted"/>
<dbReference type="PANTHER" id="PTHR45632:SF3">
    <property type="entry name" value="KELCH-LIKE PROTEIN 32"/>
    <property type="match status" value="1"/>
</dbReference>